<dbReference type="EMBL" id="FQWB01000001">
    <property type="protein sequence ID" value="SHF94384.1"/>
    <property type="molecule type" value="Genomic_DNA"/>
</dbReference>
<name>A0A1M5FSJ2_9FLAO</name>
<feature type="chain" id="PRO_5012544818" evidence="1">
    <location>
        <begin position="20"/>
        <end position="146"/>
    </location>
</feature>
<evidence type="ECO:0000256" key="1">
    <source>
        <dbReference type="SAM" id="SignalP"/>
    </source>
</evidence>
<organism evidence="2 3">
    <name type="scientific">Flavobacterium fluvii</name>
    <dbReference type="NCBI Taxonomy" id="468056"/>
    <lineage>
        <taxon>Bacteria</taxon>
        <taxon>Pseudomonadati</taxon>
        <taxon>Bacteroidota</taxon>
        <taxon>Flavobacteriia</taxon>
        <taxon>Flavobacteriales</taxon>
        <taxon>Flavobacteriaceae</taxon>
        <taxon>Flavobacterium</taxon>
    </lineage>
</organism>
<protein>
    <submittedName>
        <fullName evidence="2">Uncharacterized protein</fullName>
    </submittedName>
</protein>
<dbReference type="AlphaFoldDB" id="A0A1M5FSJ2"/>
<dbReference type="STRING" id="468056.SAMN05443549_101918"/>
<keyword evidence="3" id="KW-1185">Reference proteome</keyword>
<accession>A0A1M5FSJ2</accession>
<feature type="signal peptide" evidence="1">
    <location>
        <begin position="1"/>
        <end position="19"/>
    </location>
</feature>
<dbReference type="Proteomes" id="UP000184516">
    <property type="component" value="Unassembled WGS sequence"/>
</dbReference>
<keyword evidence="1" id="KW-0732">Signal</keyword>
<proteinExistence type="predicted"/>
<gene>
    <name evidence="2" type="ORF">SAMN05443549_101918</name>
</gene>
<reference evidence="3" key="1">
    <citation type="submission" date="2016-11" db="EMBL/GenBank/DDBJ databases">
        <authorList>
            <person name="Varghese N."/>
            <person name="Submissions S."/>
        </authorList>
    </citation>
    <scope>NUCLEOTIDE SEQUENCE [LARGE SCALE GENOMIC DNA]</scope>
    <source>
        <strain evidence="3">DSM 19978</strain>
    </source>
</reference>
<evidence type="ECO:0000313" key="3">
    <source>
        <dbReference type="Proteomes" id="UP000184516"/>
    </source>
</evidence>
<evidence type="ECO:0000313" key="2">
    <source>
        <dbReference type="EMBL" id="SHF94384.1"/>
    </source>
</evidence>
<sequence length="146" mass="17265">MEMKKILFLTLLISNLALAQETNYYSLEKNGKKYPKIIRYILLNEGKKIIYDSNTLFFNIDKQRFKYNKKIHKTDTCSSSALKKIKTISTGQLIKDEYAEHVKKSKENGLKIPFPFNHYNSRVFIIEKLSPEKIIKHEVDWIFSIE</sequence>